<evidence type="ECO:0000313" key="3">
    <source>
        <dbReference type="Proteomes" id="UP000244081"/>
    </source>
</evidence>
<dbReference type="PRINTS" id="PR00111">
    <property type="entry name" value="ABHYDROLASE"/>
</dbReference>
<keyword evidence="3" id="KW-1185">Reference proteome</keyword>
<evidence type="ECO:0000313" key="2">
    <source>
        <dbReference type="EMBL" id="PTW59157.1"/>
    </source>
</evidence>
<dbReference type="AlphaFoldDB" id="A0A2T5V5X2"/>
<feature type="domain" description="AB hydrolase-1" evidence="1">
    <location>
        <begin position="4"/>
        <end position="221"/>
    </location>
</feature>
<dbReference type="EMBL" id="QAYG01000008">
    <property type="protein sequence ID" value="PTW59157.1"/>
    <property type="molecule type" value="Genomic_DNA"/>
</dbReference>
<gene>
    <name evidence="2" type="ORF">C8N35_108194</name>
</gene>
<name>A0A2T5V5X2_9HYPH</name>
<dbReference type="InterPro" id="IPR000073">
    <property type="entry name" value="AB_hydrolase_1"/>
</dbReference>
<accession>A0A2T5V5X2</accession>
<reference evidence="2 3" key="1">
    <citation type="submission" date="2018-04" db="EMBL/GenBank/DDBJ databases">
        <title>Genomic Encyclopedia of Archaeal and Bacterial Type Strains, Phase II (KMG-II): from individual species to whole genera.</title>
        <authorList>
            <person name="Goeker M."/>
        </authorList>
    </citation>
    <scope>NUCLEOTIDE SEQUENCE [LARGE SCALE GENOMIC DNA]</scope>
    <source>
        <strain evidence="2 3">DSM 23382</strain>
    </source>
</reference>
<dbReference type="PANTHER" id="PTHR43798">
    <property type="entry name" value="MONOACYLGLYCEROL LIPASE"/>
    <property type="match status" value="1"/>
</dbReference>
<dbReference type="RefSeq" id="WP_107991213.1">
    <property type="nucleotide sequence ID" value="NZ_QAYG01000008.1"/>
</dbReference>
<dbReference type="InterPro" id="IPR029058">
    <property type="entry name" value="AB_hydrolase_fold"/>
</dbReference>
<dbReference type="InterPro" id="IPR050266">
    <property type="entry name" value="AB_hydrolase_sf"/>
</dbReference>
<dbReference type="Gene3D" id="3.40.50.1820">
    <property type="entry name" value="alpha/beta hydrolase"/>
    <property type="match status" value="1"/>
</dbReference>
<dbReference type="Proteomes" id="UP000244081">
    <property type="component" value="Unassembled WGS sequence"/>
</dbReference>
<comment type="caution">
    <text evidence="2">The sequence shown here is derived from an EMBL/GenBank/DDBJ whole genome shotgun (WGS) entry which is preliminary data.</text>
</comment>
<dbReference type="OrthoDB" id="5491135at2"/>
<dbReference type="PANTHER" id="PTHR43798:SF29">
    <property type="entry name" value="AB HYDROLASE-1 DOMAIN-CONTAINING PROTEIN"/>
    <property type="match status" value="1"/>
</dbReference>
<evidence type="ECO:0000259" key="1">
    <source>
        <dbReference type="Pfam" id="PF12697"/>
    </source>
</evidence>
<dbReference type="Pfam" id="PF12697">
    <property type="entry name" value="Abhydrolase_6"/>
    <property type="match status" value="1"/>
</dbReference>
<sequence>MEPLVLVPGLLCTEILFAPQIGAFSDHPVMVADNRNHDSIAAMAAEILERAPERFAIAGLSMGGYVAMEVIRMAQERVSRLALLNTVARPDAPEQTENRRRLMRLAADSKFDSIAPALFTSLVPPARQNDQELRNAIFEMARDTGPDAFVRQEEAIIARIDQRPNLGAIACPTLVLAGADDPLMPVDVVREIHEGIPASRFEIVPACGHLSTLERPDAVTALLKTWMDG</sequence>
<protein>
    <submittedName>
        <fullName evidence="2">Pimeloyl-ACP methyl ester carboxylesterase</fullName>
    </submittedName>
</protein>
<organism evidence="2 3">
    <name type="scientific">Breoghania corrubedonensis</name>
    <dbReference type="NCBI Taxonomy" id="665038"/>
    <lineage>
        <taxon>Bacteria</taxon>
        <taxon>Pseudomonadati</taxon>
        <taxon>Pseudomonadota</taxon>
        <taxon>Alphaproteobacteria</taxon>
        <taxon>Hyphomicrobiales</taxon>
        <taxon>Stappiaceae</taxon>
        <taxon>Breoghania</taxon>
    </lineage>
</organism>
<proteinExistence type="predicted"/>
<dbReference type="SUPFAM" id="SSF53474">
    <property type="entry name" value="alpha/beta-Hydrolases"/>
    <property type="match status" value="1"/>
</dbReference>